<dbReference type="GO" id="GO:0046872">
    <property type="term" value="F:metal ion binding"/>
    <property type="evidence" value="ECO:0007669"/>
    <property type="project" value="UniProtKB-KW"/>
</dbReference>
<name>A0A914QUQ9_9BILA</name>
<comment type="cofactor">
    <cofactor evidence="1">
        <name>Mg(2+)</name>
        <dbReference type="ChEBI" id="CHEBI:18420"/>
    </cofactor>
    <text evidence="1">Binds 2 magnesium ions per subunit.</text>
</comment>
<reference evidence="3" key="1">
    <citation type="submission" date="2022-11" db="UniProtKB">
        <authorList>
            <consortium name="WormBaseParasite"/>
        </authorList>
    </citation>
    <scope>IDENTIFICATION</scope>
</reference>
<evidence type="ECO:0000313" key="3">
    <source>
        <dbReference type="WBParaSite" id="PDA_v2.g7709.t1"/>
    </source>
</evidence>
<protein>
    <submittedName>
        <fullName evidence="3">Uncharacterized protein</fullName>
    </submittedName>
</protein>
<proteinExistence type="predicted"/>
<accession>A0A914QUQ9</accession>
<evidence type="ECO:0000256" key="1">
    <source>
        <dbReference type="PIRSR" id="PIRSR605502-1"/>
    </source>
</evidence>
<dbReference type="Pfam" id="PF03747">
    <property type="entry name" value="ADP_ribosyl_GH"/>
    <property type="match status" value="1"/>
</dbReference>
<sequence>MTNELKQIYGTFYGHIIGDAIGVPFEGQKSEVVKERVNFERLTKNILPITGHPPLVSPGQFTNDTELALCLARSIIAKNGYDKTDVACSYAYLFSVTNPFTVHETMENALICTALTGMK</sequence>
<keyword evidence="1" id="KW-0479">Metal-binding</keyword>
<dbReference type="InterPro" id="IPR005502">
    <property type="entry name" value="Ribosyl_crysJ1"/>
</dbReference>
<dbReference type="WBParaSite" id="PDA_v2.g7709.t1">
    <property type="protein sequence ID" value="PDA_v2.g7709.t1"/>
    <property type="gene ID" value="PDA_v2.g7709"/>
</dbReference>
<feature type="binding site" evidence="1">
    <location>
        <position position="64"/>
    </location>
    <ligand>
        <name>Mg(2+)</name>
        <dbReference type="ChEBI" id="CHEBI:18420"/>
        <label>1</label>
    </ligand>
</feature>
<dbReference type="AlphaFoldDB" id="A0A914QUQ9"/>
<dbReference type="InterPro" id="IPR036705">
    <property type="entry name" value="Ribosyl_crysJ1_sf"/>
</dbReference>
<organism evidence="2 3">
    <name type="scientific">Panagrolaimus davidi</name>
    <dbReference type="NCBI Taxonomy" id="227884"/>
    <lineage>
        <taxon>Eukaryota</taxon>
        <taxon>Metazoa</taxon>
        <taxon>Ecdysozoa</taxon>
        <taxon>Nematoda</taxon>
        <taxon>Chromadorea</taxon>
        <taxon>Rhabditida</taxon>
        <taxon>Tylenchina</taxon>
        <taxon>Panagrolaimomorpha</taxon>
        <taxon>Panagrolaimoidea</taxon>
        <taxon>Panagrolaimidae</taxon>
        <taxon>Panagrolaimus</taxon>
    </lineage>
</organism>
<feature type="binding site" evidence="1">
    <location>
        <position position="62"/>
    </location>
    <ligand>
        <name>Mg(2+)</name>
        <dbReference type="ChEBI" id="CHEBI:18420"/>
        <label>1</label>
    </ligand>
</feature>
<evidence type="ECO:0000313" key="2">
    <source>
        <dbReference type="Proteomes" id="UP000887578"/>
    </source>
</evidence>
<keyword evidence="2" id="KW-1185">Reference proteome</keyword>
<keyword evidence="1" id="KW-0460">Magnesium</keyword>
<dbReference type="Proteomes" id="UP000887578">
    <property type="component" value="Unplaced"/>
</dbReference>
<dbReference type="SUPFAM" id="SSF101478">
    <property type="entry name" value="ADP-ribosylglycohydrolase"/>
    <property type="match status" value="1"/>
</dbReference>
<dbReference type="Gene3D" id="1.10.4080.10">
    <property type="entry name" value="ADP-ribosylation/Crystallin J1"/>
    <property type="match status" value="1"/>
</dbReference>